<dbReference type="SUPFAM" id="SSF49899">
    <property type="entry name" value="Concanavalin A-like lectins/glucanases"/>
    <property type="match status" value="1"/>
</dbReference>
<evidence type="ECO:0000259" key="2">
    <source>
        <dbReference type="Pfam" id="PF22925"/>
    </source>
</evidence>
<organism evidence="3 4">
    <name type="scientific">Trypanosoma cruzi marinkellei</name>
    <dbReference type="NCBI Taxonomy" id="85056"/>
    <lineage>
        <taxon>Eukaryota</taxon>
        <taxon>Discoba</taxon>
        <taxon>Euglenozoa</taxon>
        <taxon>Kinetoplastea</taxon>
        <taxon>Metakinetoplastina</taxon>
        <taxon>Trypanosomatida</taxon>
        <taxon>Trypanosomatidae</taxon>
        <taxon>Trypanosoma</taxon>
        <taxon>Schizotrypanum</taxon>
    </lineage>
</organism>
<dbReference type="AlphaFoldDB" id="K2MV41"/>
<dbReference type="InterPro" id="IPR008377">
    <property type="entry name" value="Sialidase_trypan"/>
</dbReference>
<keyword evidence="4" id="KW-1185">Reference proteome</keyword>
<dbReference type="Gene3D" id="2.60.120.200">
    <property type="match status" value="1"/>
</dbReference>
<name>K2MV41_TRYCR</name>
<evidence type="ECO:0000313" key="4">
    <source>
        <dbReference type="Proteomes" id="UP000007350"/>
    </source>
</evidence>
<comment type="caution">
    <text evidence="3">The sequence shown here is derived from an EMBL/GenBank/DDBJ whole genome shotgun (WGS) entry which is preliminary data.</text>
</comment>
<gene>
    <name evidence="3" type="ORF">MOQ_010051</name>
</gene>
<protein>
    <submittedName>
        <fullName evidence="3">Trans-sialidase, putative</fullName>
    </submittedName>
</protein>
<accession>K2MV41</accession>
<dbReference type="InterPro" id="IPR055239">
    <property type="entry name" value="TS_C"/>
</dbReference>
<sequence length="193" mass="19952">MGAKMNDEQSNFFGLSYEKGKWKLLCGSEPDSREQSRASETEKTPHVVIVRRNGTQVSAYVDGQPVGEDAQCALETADSKGISHFHIGGGASVAGIQGVSVTVTNVLLYNRPLNAAEITALNKNKPSVPKLDGEEGLAQVTPSQGGSEPAPRGTVAPPIVGEPQPKAPEALKTSDDAISAGAVAAAESTANNS</sequence>
<feature type="region of interest" description="Disordered" evidence="1">
    <location>
        <begin position="125"/>
        <end position="193"/>
    </location>
</feature>
<dbReference type="Pfam" id="PF22925">
    <property type="entry name" value="TS_C"/>
    <property type="match status" value="1"/>
</dbReference>
<dbReference type="InterPro" id="IPR013320">
    <property type="entry name" value="ConA-like_dom_sf"/>
</dbReference>
<feature type="non-terminal residue" evidence="3">
    <location>
        <position position="193"/>
    </location>
</feature>
<dbReference type="PRINTS" id="PR01803">
    <property type="entry name" value="TCSIALIDASE"/>
</dbReference>
<feature type="compositionally biased region" description="Low complexity" evidence="1">
    <location>
        <begin position="176"/>
        <end position="193"/>
    </location>
</feature>
<proteinExistence type="predicted"/>
<dbReference type="EMBL" id="AHKC01021308">
    <property type="protein sequence ID" value="EKF26266.1"/>
    <property type="molecule type" value="Genomic_DNA"/>
</dbReference>
<dbReference type="Proteomes" id="UP000007350">
    <property type="component" value="Unassembled WGS sequence"/>
</dbReference>
<feature type="domain" description="Trans-sialidase C-terminal" evidence="2">
    <location>
        <begin position="1"/>
        <end position="115"/>
    </location>
</feature>
<evidence type="ECO:0000256" key="1">
    <source>
        <dbReference type="SAM" id="MobiDB-lite"/>
    </source>
</evidence>
<evidence type="ECO:0000313" key="3">
    <source>
        <dbReference type="EMBL" id="EKF26266.1"/>
    </source>
</evidence>
<dbReference type="GO" id="GO:0004308">
    <property type="term" value="F:exo-alpha-sialidase activity"/>
    <property type="evidence" value="ECO:0007669"/>
    <property type="project" value="InterPro"/>
</dbReference>
<reference evidence="3 4" key="1">
    <citation type="journal article" date="2012" name="BMC Genomics">
        <title>Comparative genomic analysis of human infective Trypanosoma cruzi lineages with the bat-restricted subspecies T. cruzi marinkellei.</title>
        <authorList>
            <person name="Franzen O."/>
            <person name="Talavera-Lopez C."/>
            <person name="Ochaya S."/>
            <person name="Butler C.E."/>
            <person name="Messenger L.A."/>
            <person name="Lewis M.D."/>
            <person name="Llewellyn M.S."/>
            <person name="Marinkelle C.J."/>
            <person name="Tyler K.M."/>
            <person name="Miles M.A."/>
            <person name="Andersson B."/>
        </authorList>
    </citation>
    <scope>NUCLEOTIDE SEQUENCE [LARGE SCALE GENOMIC DNA]</scope>
    <source>
        <strain evidence="3 4">B7</strain>
    </source>
</reference>